<gene>
    <name evidence="8" type="ORF">ACFSJF_12575</name>
</gene>
<evidence type="ECO:0000256" key="1">
    <source>
        <dbReference type="ARBA" id="ARBA00004651"/>
    </source>
</evidence>
<dbReference type="Proteomes" id="UP001597383">
    <property type="component" value="Unassembled WGS sequence"/>
</dbReference>
<dbReference type="PANTHER" id="PTHR40064:SF1">
    <property type="entry name" value="MEMBRANE PROTEIN"/>
    <property type="match status" value="1"/>
</dbReference>
<keyword evidence="5 7" id="KW-0472">Membrane</keyword>
<keyword evidence="9" id="KW-1185">Reference proteome</keyword>
<keyword evidence="3 7" id="KW-0812">Transmembrane</keyword>
<dbReference type="PANTHER" id="PTHR40064">
    <property type="entry name" value="MEMBRANE PROTEIN-RELATED"/>
    <property type="match status" value="1"/>
</dbReference>
<evidence type="ECO:0000313" key="8">
    <source>
        <dbReference type="EMBL" id="MFD2045107.1"/>
    </source>
</evidence>
<evidence type="ECO:0000256" key="4">
    <source>
        <dbReference type="ARBA" id="ARBA00022989"/>
    </source>
</evidence>
<keyword evidence="2" id="KW-1003">Cell membrane</keyword>
<comment type="caution">
    <text evidence="8">The sequence shown here is derived from an EMBL/GenBank/DDBJ whole genome shotgun (WGS) entry which is preliminary data.</text>
</comment>
<feature type="transmembrane region" description="Helical" evidence="7">
    <location>
        <begin position="12"/>
        <end position="43"/>
    </location>
</feature>
<dbReference type="InterPro" id="IPR052984">
    <property type="entry name" value="UPF0421"/>
</dbReference>
<feature type="transmembrane region" description="Helical" evidence="7">
    <location>
        <begin position="100"/>
        <end position="118"/>
    </location>
</feature>
<keyword evidence="4 7" id="KW-1133">Transmembrane helix</keyword>
<dbReference type="EMBL" id="JBHUHQ010000016">
    <property type="protein sequence ID" value="MFD2045107.1"/>
    <property type="molecule type" value="Genomic_DNA"/>
</dbReference>
<protein>
    <submittedName>
        <fullName evidence="8">Aromatic acid exporter family protein</fullName>
    </submittedName>
</protein>
<evidence type="ECO:0000256" key="6">
    <source>
        <dbReference type="SAM" id="Coils"/>
    </source>
</evidence>
<keyword evidence="6" id="KW-0175">Coiled coil</keyword>
<evidence type="ECO:0000256" key="3">
    <source>
        <dbReference type="ARBA" id="ARBA00022692"/>
    </source>
</evidence>
<name>A0ABW4VZT5_9BACI</name>
<feature type="transmembrane region" description="Helical" evidence="7">
    <location>
        <begin position="124"/>
        <end position="146"/>
    </location>
</feature>
<dbReference type="InterPro" id="IPR010343">
    <property type="entry name" value="ArAE_1"/>
</dbReference>
<dbReference type="Pfam" id="PF06081">
    <property type="entry name" value="ArAE_1"/>
    <property type="match status" value="1"/>
</dbReference>
<feature type="coiled-coil region" evidence="6">
    <location>
        <begin position="272"/>
        <end position="299"/>
    </location>
</feature>
<evidence type="ECO:0000256" key="7">
    <source>
        <dbReference type="SAM" id="Phobius"/>
    </source>
</evidence>
<feature type="transmembrane region" description="Helical" evidence="7">
    <location>
        <begin position="63"/>
        <end position="88"/>
    </location>
</feature>
<comment type="subcellular location">
    <subcellularLocation>
        <location evidence="1">Cell membrane</location>
        <topology evidence="1">Multi-pass membrane protein</topology>
    </subcellularLocation>
</comment>
<accession>A0ABW4VZT5</accession>
<evidence type="ECO:0000256" key="5">
    <source>
        <dbReference type="ARBA" id="ARBA00023136"/>
    </source>
</evidence>
<reference evidence="9" key="1">
    <citation type="journal article" date="2019" name="Int. J. Syst. Evol. Microbiol.">
        <title>The Global Catalogue of Microorganisms (GCM) 10K type strain sequencing project: providing services to taxonomists for standard genome sequencing and annotation.</title>
        <authorList>
            <consortium name="The Broad Institute Genomics Platform"/>
            <consortium name="The Broad Institute Genome Sequencing Center for Infectious Disease"/>
            <person name="Wu L."/>
            <person name="Ma J."/>
        </authorList>
    </citation>
    <scope>NUCLEOTIDE SEQUENCE [LARGE SCALE GENOMIC DNA]</scope>
    <source>
        <strain evidence="9">R28</strain>
    </source>
</reference>
<organism evidence="8 9">
    <name type="scientific">Ornithinibacillus salinisoli</name>
    <dbReference type="NCBI Taxonomy" id="1848459"/>
    <lineage>
        <taxon>Bacteria</taxon>
        <taxon>Bacillati</taxon>
        <taxon>Bacillota</taxon>
        <taxon>Bacilli</taxon>
        <taxon>Bacillales</taxon>
        <taxon>Bacillaceae</taxon>
        <taxon>Ornithinibacillus</taxon>
    </lineage>
</organism>
<sequence>MKLSQFIGNRLIKTAIAILITAWICDIIGWPPVFAVITAIVTLEPTVSESIKKGMIRFPASAIGSAFAVIFIALFGNSPITYTLAAFFTIATCVKLRLHAGVLVATLTAVAMVEVIYSNFLISFFIRLGTTTIGLVVSTAVNMFLLPPDYTHDIVKHIKILNKKTGKLIEDVFENILFDEDVKVRDRMGQLRKALNKTETLIRFQKEETKYHPLVGHEKHVFQHAQDQILNIRMMHYHIENLINTPIDTVSWTKEEREIIHFAIKKLSQSMEDEKNYNIEDHEKQLKQLTEIFWEDNEEITKNNKHHPTHFPPELIILYELLSIFELITAFYINDNSTEKTV</sequence>
<evidence type="ECO:0000256" key="2">
    <source>
        <dbReference type="ARBA" id="ARBA00022475"/>
    </source>
</evidence>
<evidence type="ECO:0000313" key="9">
    <source>
        <dbReference type="Proteomes" id="UP001597383"/>
    </source>
</evidence>
<dbReference type="RefSeq" id="WP_377557721.1">
    <property type="nucleotide sequence ID" value="NZ_JBHUHQ010000016.1"/>
</dbReference>
<proteinExistence type="predicted"/>